<dbReference type="SMART" id="SM00225">
    <property type="entry name" value="BTB"/>
    <property type="match status" value="2"/>
</dbReference>
<feature type="domain" description="BTB" evidence="1">
    <location>
        <begin position="254"/>
        <end position="312"/>
    </location>
</feature>
<dbReference type="CDD" id="cd18186">
    <property type="entry name" value="BTB_POZ_ZBTB_KLHL-like"/>
    <property type="match status" value="1"/>
</dbReference>
<evidence type="ECO:0000259" key="1">
    <source>
        <dbReference type="PROSITE" id="PS50097"/>
    </source>
</evidence>
<dbReference type="InterPro" id="IPR052664">
    <property type="entry name" value="BTB-MATH_domain_protein"/>
</dbReference>
<dbReference type="RefSeq" id="XP_003103831.2">
    <property type="nucleotide sequence ID" value="XM_003103783.2"/>
</dbReference>
<proteinExistence type="predicted"/>
<dbReference type="InterPro" id="IPR000210">
    <property type="entry name" value="BTB/POZ_dom"/>
</dbReference>
<dbReference type="PANTHER" id="PTHR22743:SF165">
    <property type="entry name" value="BTB AND MATH DOMAIN CONTAINING-RELATED"/>
    <property type="match status" value="1"/>
</dbReference>
<dbReference type="InterPro" id="IPR011333">
    <property type="entry name" value="SKP1/BTB/POZ_sf"/>
</dbReference>
<dbReference type="SUPFAM" id="SSF54695">
    <property type="entry name" value="POZ domain"/>
    <property type="match status" value="2"/>
</dbReference>
<dbReference type="PANTHER" id="PTHR22743">
    <property type="entry name" value="MEPRIN/TRAF-LIKE MATH FAMILY-C.ELEGANS"/>
    <property type="match status" value="1"/>
</dbReference>
<sequence>MSSPSTSVIQIDDEIMEDEVEIKKKLDFNDEDPNIVDAVIIIEKHKFHVLKGNAARHSAVLYEKFFGEKDSRVDSVTIEESPQTFQYFLEVIHGIPTLNDNNVEKILEMAKKYQAPFAVQTCEKFLISNGRMTDKEKLRLSMKYDLTELKEKLIAGVLDSNDLFHLVPRNVEGLDRETKMLFFKKAINIHGFRKSRTPSPDRILRIHPNWFRPGNRTTMSEHPGKRRIKTEASDEEEMVPKKLRKFDESVENAFDIIIVVEKVKFYLSKCHLAQHSPVFKAMFFGSYVEADKKEVELKEMLAQDFQLFLETINGEMCVTDQTVEAILKVADKYQSSTALSRCERFLLKMSTLKTQKKFELACRYMFEEVKLRAVASITSSQELRAVVPEDISTLDDSTMTLLFKKTMELLPSDSQNPFRGSCGTICVHQSQGY</sequence>
<dbReference type="Proteomes" id="UP000483820">
    <property type="component" value="Chromosome II"/>
</dbReference>
<comment type="caution">
    <text evidence="2">The sequence shown here is derived from an EMBL/GenBank/DDBJ whole genome shotgun (WGS) entry which is preliminary data.</text>
</comment>
<dbReference type="EMBL" id="WUAV01000002">
    <property type="protein sequence ID" value="KAF1767342.1"/>
    <property type="molecule type" value="Genomic_DNA"/>
</dbReference>
<name>A0A6A5HNI5_CAERE</name>
<reference evidence="2 3" key="1">
    <citation type="submission" date="2019-12" db="EMBL/GenBank/DDBJ databases">
        <title>Chromosome-level assembly of the Caenorhabditis remanei genome.</title>
        <authorList>
            <person name="Teterina A.A."/>
            <person name="Willis J.H."/>
            <person name="Phillips P.C."/>
        </authorList>
    </citation>
    <scope>NUCLEOTIDE SEQUENCE [LARGE SCALE GENOMIC DNA]</scope>
    <source>
        <strain evidence="2 3">PX506</strain>
        <tissue evidence="2">Whole organism</tissue>
    </source>
</reference>
<organism evidence="2 3">
    <name type="scientific">Caenorhabditis remanei</name>
    <name type="common">Caenorhabditis vulgaris</name>
    <dbReference type="NCBI Taxonomy" id="31234"/>
    <lineage>
        <taxon>Eukaryota</taxon>
        <taxon>Metazoa</taxon>
        <taxon>Ecdysozoa</taxon>
        <taxon>Nematoda</taxon>
        <taxon>Chromadorea</taxon>
        <taxon>Rhabditida</taxon>
        <taxon>Rhabditina</taxon>
        <taxon>Rhabditomorpha</taxon>
        <taxon>Rhabditoidea</taxon>
        <taxon>Rhabditidae</taxon>
        <taxon>Peloderinae</taxon>
        <taxon>Caenorhabditis</taxon>
    </lineage>
</organism>
<evidence type="ECO:0000313" key="2">
    <source>
        <dbReference type="EMBL" id="KAF1767342.1"/>
    </source>
</evidence>
<dbReference type="CTD" id="9802129"/>
<dbReference type="AlphaFoldDB" id="A0A6A5HNI5"/>
<dbReference type="CDD" id="cd01165">
    <property type="entry name" value="BTB_POZ"/>
    <property type="match status" value="1"/>
</dbReference>
<protein>
    <recommendedName>
        <fullName evidence="1">BTB domain-containing protein</fullName>
    </recommendedName>
</protein>
<evidence type="ECO:0000313" key="3">
    <source>
        <dbReference type="Proteomes" id="UP000483820"/>
    </source>
</evidence>
<dbReference type="KEGG" id="crq:GCK72_007301"/>
<gene>
    <name evidence="2" type="ORF">GCK72_007301</name>
</gene>
<dbReference type="Pfam" id="PF00651">
    <property type="entry name" value="BTB"/>
    <property type="match status" value="2"/>
</dbReference>
<dbReference type="Gene3D" id="3.30.710.10">
    <property type="entry name" value="Potassium Channel Kv1.1, Chain A"/>
    <property type="match status" value="2"/>
</dbReference>
<accession>A0A6A5HNI5</accession>
<dbReference type="PROSITE" id="PS50097">
    <property type="entry name" value="BTB"/>
    <property type="match status" value="1"/>
</dbReference>
<dbReference type="GeneID" id="9802129"/>